<dbReference type="RefSeq" id="WP_013484860.1">
    <property type="nucleotide sequence ID" value="NC_014828.1"/>
</dbReference>
<reference evidence="2 3" key="1">
    <citation type="submission" date="2010-12" db="EMBL/GenBank/DDBJ databases">
        <title>Complete sequence of Ethanoligenens harbinense YUAN-3.</title>
        <authorList>
            <person name="Lucas S."/>
            <person name="Copeland A."/>
            <person name="Lapidus A."/>
            <person name="Cheng J.-F."/>
            <person name="Bruce D."/>
            <person name="Goodwin L."/>
            <person name="Pitluck S."/>
            <person name="Chertkov O."/>
            <person name="Misra M."/>
            <person name="Detter J.C."/>
            <person name="Han C."/>
            <person name="Tapia R."/>
            <person name="Land M."/>
            <person name="Hauser L."/>
            <person name="Jeffries C."/>
            <person name="Kyrpides N."/>
            <person name="Ivanova N."/>
            <person name="Mikhailova N."/>
            <person name="Wang A."/>
            <person name="Mouttaki H."/>
            <person name="He Z."/>
            <person name="Zhou J."/>
            <person name="Hemme C.L."/>
            <person name="Woyke T."/>
        </authorList>
    </citation>
    <scope>NUCLEOTIDE SEQUENCE [LARGE SCALE GENOMIC DNA]</scope>
    <source>
        <strain evidence="3">DSM 18485 / JCM 12961 / CGMCC 1.5033 / YUAN-3</strain>
    </source>
</reference>
<proteinExistence type="predicted"/>
<organism evidence="2 3">
    <name type="scientific">Ethanoligenens harbinense (strain DSM 18485 / JCM 12961 / CGMCC 1.5033 / YUAN-3)</name>
    <dbReference type="NCBI Taxonomy" id="663278"/>
    <lineage>
        <taxon>Bacteria</taxon>
        <taxon>Bacillati</taxon>
        <taxon>Bacillota</taxon>
        <taxon>Clostridia</taxon>
        <taxon>Eubacteriales</taxon>
        <taxon>Oscillospiraceae</taxon>
        <taxon>Ethanoligenens</taxon>
    </lineage>
</organism>
<dbReference type="Proteomes" id="UP000001551">
    <property type="component" value="Chromosome"/>
</dbReference>
<evidence type="ECO:0000313" key="3">
    <source>
        <dbReference type="Proteomes" id="UP000001551"/>
    </source>
</evidence>
<dbReference type="AlphaFoldDB" id="E6U3S9"/>
<evidence type="ECO:0000259" key="1">
    <source>
        <dbReference type="Pfam" id="PF00857"/>
    </source>
</evidence>
<feature type="domain" description="Isochorismatase-like" evidence="1">
    <location>
        <begin position="12"/>
        <end position="196"/>
    </location>
</feature>
<dbReference type="EMBL" id="CP002400">
    <property type="protein sequence ID" value="ADU26496.1"/>
    <property type="molecule type" value="Genomic_DNA"/>
</dbReference>
<dbReference type="GO" id="GO:0016787">
    <property type="term" value="F:hydrolase activity"/>
    <property type="evidence" value="ECO:0007669"/>
    <property type="project" value="UniProtKB-KW"/>
</dbReference>
<gene>
    <name evidence="2" type="ordered locus">Ethha_0937</name>
</gene>
<evidence type="ECO:0000313" key="2">
    <source>
        <dbReference type="EMBL" id="ADU26496.1"/>
    </source>
</evidence>
<dbReference type="eggNOG" id="COG1335">
    <property type="taxonomic scope" value="Bacteria"/>
</dbReference>
<accession>E6U3S9</accession>
<dbReference type="PANTHER" id="PTHR47044">
    <property type="entry name" value="OS02G0276400 PROTEIN"/>
    <property type="match status" value="1"/>
</dbReference>
<dbReference type="InterPro" id="IPR000868">
    <property type="entry name" value="Isochorismatase-like_dom"/>
</dbReference>
<dbReference type="STRING" id="663278.Ethha_0937"/>
<dbReference type="InterPro" id="IPR036380">
    <property type="entry name" value="Isochorismatase-like_sf"/>
</dbReference>
<protein>
    <submittedName>
        <fullName evidence="2">Isochorismatase hydrolase</fullName>
    </submittedName>
</protein>
<sequence>MDKYIEPDFNYAALITIDMQNDFVLPGAVSQVPGTDKILPNMTKLLRLARDKSLTIVHVIRLYSADGSDADLCRRNIIESGRKIACPETHGAEIVSVLKPNSTFLDYANLQKGYIQEISKNEWVIYKSRWGAFYKTNLEKFLSNRRITTLIFSGCNFPNCPRTSIYEASERDFKIVLVMDAISQIYPKGLEEMNGIGVSLLTTDQIEKQLINKK</sequence>
<keyword evidence="3" id="KW-1185">Reference proteome</keyword>
<dbReference type="CDD" id="cd00431">
    <property type="entry name" value="cysteine_hydrolases"/>
    <property type="match status" value="1"/>
</dbReference>
<dbReference type="HOGENOM" id="CLU_068979_8_4_9"/>
<keyword evidence="2" id="KW-0378">Hydrolase</keyword>
<name>E6U3S9_ETHHY</name>
<dbReference type="Pfam" id="PF00857">
    <property type="entry name" value="Isochorismatase"/>
    <property type="match status" value="1"/>
</dbReference>
<dbReference type="SUPFAM" id="SSF52499">
    <property type="entry name" value="Isochorismatase-like hydrolases"/>
    <property type="match status" value="1"/>
</dbReference>
<dbReference type="KEGG" id="eha:Ethha_0937"/>
<dbReference type="Gene3D" id="3.40.50.850">
    <property type="entry name" value="Isochorismatase-like"/>
    <property type="match status" value="1"/>
</dbReference>